<protein>
    <submittedName>
        <fullName evidence="1">Putative mitochondrial protein</fullName>
    </submittedName>
</protein>
<evidence type="ECO:0000313" key="2">
    <source>
        <dbReference type="Proteomes" id="UP000233837"/>
    </source>
</evidence>
<gene>
    <name evidence="1" type="ORF">MA16_Dca021941</name>
</gene>
<organism evidence="1 2">
    <name type="scientific">Dendrobium catenatum</name>
    <dbReference type="NCBI Taxonomy" id="906689"/>
    <lineage>
        <taxon>Eukaryota</taxon>
        <taxon>Viridiplantae</taxon>
        <taxon>Streptophyta</taxon>
        <taxon>Embryophyta</taxon>
        <taxon>Tracheophyta</taxon>
        <taxon>Spermatophyta</taxon>
        <taxon>Magnoliopsida</taxon>
        <taxon>Liliopsida</taxon>
        <taxon>Asparagales</taxon>
        <taxon>Orchidaceae</taxon>
        <taxon>Epidendroideae</taxon>
        <taxon>Malaxideae</taxon>
        <taxon>Dendrobiinae</taxon>
        <taxon>Dendrobium</taxon>
    </lineage>
</organism>
<dbReference type="Proteomes" id="UP000233837">
    <property type="component" value="Unassembled WGS sequence"/>
</dbReference>
<dbReference type="PANTHER" id="PTHR11439">
    <property type="entry name" value="GAG-POL-RELATED RETROTRANSPOSON"/>
    <property type="match status" value="1"/>
</dbReference>
<evidence type="ECO:0000313" key="1">
    <source>
        <dbReference type="EMBL" id="PKU62359.1"/>
    </source>
</evidence>
<dbReference type="PANTHER" id="PTHR11439:SF486">
    <property type="entry name" value="RLK (RECEPTOR-LIKE KINASE) PROTEIN, PUTATIVE-RELATED"/>
    <property type="match status" value="1"/>
</dbReference>
<dbReference type="AlphaFoldDB" id="A0A2I0VG21"/>
<name>A0A2I0VG21_9ASPA</name>
<accession>A0A2I0VG21</accession>
<dbReference type="EMBL" id="KZ503667">
    <property type="protein sequence ID" value="PKU62359.1"/>
    <property type="molecule type" value="Genomic_DNA"/>
</dbReference>
<reference evidence="1 2" key="2">
    <citation type="journal article" date="2017" name="Nature">
        <title>The Apostasia genome and the evolution of orchids.</title>
        <authorList>
            <person name="Zhang G.Q."/>
            <person name="Liu K.W."/>
            <person name="Li Z."/>
            <person name="Lohaus R."/>
            <person name="Hsiao Y.Y."/>
            <person name="Niu S.C."/>
            <person name="Wang J.Y."/>
            <person name="Lin Y.C."/>
            <person name="Xu Q."/>
            <person name="Chen L.J."/>
            <person name="Yoshida K."/>
            <person name="Fujiwara S."/>
            <person name="Wang Z.W."/>
            <person name="Zhang Y.Q."/>
            <person name="Mitsuda N."/>
            <person name="Wang M."/>
            <person name="Liu G.H."/>
            <person name="Pecoraro L."/>
            <person name="Huang H.X."/>
            <person name="Xiao X.J."/>
            <person name="Lin M."/>
            <person name="Wu X.Y."/>
            <person name="Wu W.L."/>
            <person name="Chen Y.Y."/>
            <person name="Chang S.B."/>
            <person name="Sakamoto S."/>
            <person name="Ohme-Takagi M."/>
            <person name="Yagi M."/>
            <person name="Zeng S.J."/>
            <person name="Shen C.Y."/>
            <person name="Yeh C.M."/>
            <person name="Luo Y.B."/>
            <person name="Tsai W.C."/>
            <person name="Van de Peer Y."/>
            <person name="Liu Z.J."/>
        </authorList>
    </citation>
    <scope>NUCLEOTIDE SEQUENCE [LARGE SCALE GENOMIC DNA]</scope>
    <source>
        <tissue evidence="1">The whole plant</tissue>
    </source>
</reference>
<keyword evidence="2" id="KW-1185">Reference proteome</keyword>
<sequence>MEVALSSKDIFIFQRKYTLDLLKETDMLGSRPVSTPMDPKKKLGIENAVPVDKGRCQHLVRKLIYLSHTRPNIGFVVSMTSQYMSNPMKVHMKLVYQILRYLRNTLGKGLLFIQKGR</sequence>
<reference evidence="1 2" key="1">
    <citation type="journal article" date="2016" name="Sci. Rep.">
        <title>The Dendrobium catenatum Lindl. genome sequence provides insights into polysaccharide synthase, floral development and adaptive evolution.</title>
        <authorList>
            <person name="Zhang G.Q."/>
            <person name="Xu Q."/>
            <person name="Bian C."/>
            <person name="Tsai W.C."/>
            <person name="Yeh C.M."/>
            <person name="Liu K.W."/>
            <person name="Yoshida K."/>
            <person name="Zhang L.S."/>
            <person name="Chang S.B."/>
            <person name="Chen F."/>
            <person name="Shi Y."/>
            <person name="Su Y.Y."/>
            <person name="Zhang Y.Q."/>
            <person name="Chen L.J."/>
            <person name="Yin Y."/>
            <person name="Lin M."/>
            <person name="Huang H."/>
            <person name="Deng H."/>
            <person name="Wang Z.W."/>
            <person name="Zhu S.L."/>
            <person name="Zhao X."/>
            <person name="Deng C."/>
            <person name="Niu S.C."/>
            <person name="Huang J."/>
            <person name="Wang M."/>
            <person name="Liu G.H."/>
            <person name="Yang H.J."/>
            <person name="Xiao X.J."/>
            <person name="Hsiao Y.Y."/>
            <person name="Wu W.L."/>
            <person name="Chen Y.Y."/>
            <person name="Mitsuda N."/>
            <person name="Ohme-Takagi M."/>
            <person name="Luo Y.B."/>
            <person name="Van de Peer Y."/>
            <person name="Liu Z.J."/>
        </authorList>
    </citation>
    <scope>NUCLEOTIDE SEQUENCE [LARGE SCALE GENOMIC DNA]</scope>
    <source>
        <tissue evidence="1">The whole plant</tissue>
    </source>
</reference>
<proteinExistence type="predicted"/>